<reference evidence="6" key="1">
    <citation type="submission" date="2012-12" db="EMBL/GenBank/DDBJ databases">
        <authorList>
            <person name="Hellsten U."/>
            <person name="Grimwood J."/>
            <person name="Chapman J.A."/>
            <person name="Shapiro H."/>
            <person name="Aerts A."/>
            <person name="Otillar R.P."/>
            <person name="Terry A.Y."/>
            <person name="Boore J.L."/>
            <person name="Simakov O."/>
            <person name="Marletaz F."/>
            <person name="Cho S.-J."/>
            <person name="Edsinger-Gonzales E."/>
            <person name="Havlak P."/>
            <person name="Kuo D.-H."/>
            <person name="Larsson T."/>
            <person name="Lv J."/>
            <person name="Arendt D."/>
            <person name="Savage R."/>
            <person name="Osoegawa K."/>
            <person name="de Jong P."/>
            <person name="Lindberg D.R."/>
            <person name="Seaver E.C."/>
            <person name="Weisblat D.A."/>
            <person name="Putnam N.H."/>
            <person name="Grigoriev I.V."/>
            <person name="Rokhsar D.S."/>
        </authorList>
    </citation>
    <scope>NUCLEOTIDE SEQUENCE</scope>
    <source>
        <strain evidence="6">I ESC-2004</strain>
    </source>
</reference>
<proteinExistence type="predicted"/>
<evidence type="ECO:0000256" key="1">
    <source>
        <dbReference type="ARBA" id="ARBA00022614"/>
    </source>
</evidence>
<dbReference type="STRING" id="283909.R7UY15"/>
<dbReference type="InterPro" id="IPR026906">
    <property type="entry name" value="LRR_5"/>
</dbReference>
<dbReference type="InterPro" id="IPR050541">
    <property type="entry name" value="LRR_TM_domain-containing"/>
</dbReference>
<dbReference type="PRINTS" id="PR00019">
    <property type="entry name" value="LEURICHRPT"/>
</dbReference>
<name>R7UY15_CAPTE</name>
<organism evidence="4">
    <name type="scientific">Capitella teleta</name>
    <name type="common">Polychaete worm</name>
    <dbReference type="NCBI Taxonomy" id="283909"/>
    <lineage>
        <taxon>Eukaryota</taxon>
        <taxon>Metazoa</taxon>
        <taxon>Spiralia</taxon>
        <taxon>Lophotrochozoa</taxon>
        <taxon>Annelida</taxon>
        <taxon>Polychaeta</taxon>
        <taxon>Sedentaria</taxon>
        <taxon>Scolecida</taxon>
        <taxon>Capitellidae</taxon>
        <taxon>Capitella</taxon>
    </lineage>
</organism>
<keyword evidence="3" id="KW-0677">Repeat</keyword>
<evidence type="ECO:0000256" key="2">
    <source>
        <dbReference type="ARBA" id="ARBA00022729"/>
    </source>
</evidence>
<keyword evidence="1" id="KW-0433">Leucine-rich repeat</keyword>
<evidence type="ECO:0000313" key="4">
    <source>
        <dbReference type="EMBL" id="ELU08326.1"/>
    </source>
</evidence>
<dbReference type="EnsemblMetazoa" id="CapteT106568">
    <property type="protein sequence ID" value="CapteP106568"/>
    <property type="gene ID" value="CapteG106568"/>
</dbReference>
<dbReference type="FunFam" id="3.80.10.10:FF:001164">
    <property type="entry name" value="GH01279p"/>
    <property type="match status" value="1"/>
</dbReference>
<dbReference type="PANTHER" id="PTHR24369:SF210">
    <property type="entry name" value="CHAOPTIN-RELATED"/>
    <property type="match status" value="1"/>
</dbReference>
<dbReference type="InterPro" id="IPR001611">
    <property type="entry name" value="Leu-rich_rpt"/>
</dbReference>
<dbReference type="OMA" id="FTHASKI"/>
<dbReference type="EMBL" id="KB299138">
    <property type="protein sequence ID" value="ELU08326.1"/>
    <property type="molecule type" value="Genomic_DNA"/>
</dbReference>
<dbReference type="PROSITE" id="PS51450">
    <property type="entry name" value="LRR"/>
    <property type="match status" value="6"/>
</dbReference>
<dbReference type="PANTHER" id="PTHR24369">
    <property type="entry name" value="ANTIGEN BSP, PUTATIVE-RELATED"/>
    <property type="match status" value="1"/>
</dbReference>
<protein>
    <recommendedName>
        <fullName evidence="7">LRRCT domain-containing protein</fullName>
    </recommendedName>
</protein>
<evidence type="ECO:0008006" key="7">
    <source>
        <dbReference type="Google" id="ProtNLM"/>
    </source>
</evidence>
<keyword evidence="2" id="KW-0732">Signal</keyword>
<gene>
    <name evidence="4" type="ORF">CAPTEDRAFT_106568</name>
</gene>
<dbReference type="Pfam" id="PF13306">
    <property type="entry name" value="LRR_5"/>
    <property type="match status" value="1"/>
</dbReference>
<dbReference type="Gene3D" id="3.80.10.10">
    <property type="entry name" value="Ribonuclease Inhibitor"/>
    <property type="match status" value="4"/>
</dbReference>
<evidence type="ECO:0000313" key="6">
    <source>
        <dbReference type="Proteomes" id="UP000014760"/>
    </source>
</evidence>
<feature type="non-terminal residue" evidence="4">
    <location>
        <position position="425"/>
    </location>
</feature>
<dbReference type="InterPro" id="IPR003591">
    <property type="entry name" value="Leu-rich_rpt_typical-subtyp"/>
</dbReference>
<dbReference type="AlphaFoldDB" id="R7UY15"/>
<sequence>MKSALCSGQDLEAIPNHLPSNLEYLDLGENRIESIDFDTISAFLHLESLNLSNNPLQTLEMNIFQNLSRLQYLDLTGCNLEDVPTAVFNNTKLRVIRGMKVDRAPCNLFEGFNSLRHVTIHAERLQSIHKDTFRALVNVQKISLYLNDMETLPSELFNSVGEATEKRRLKNIKIKGVNALPWDIFSELSYLKWLTIHDLKTPMSNNFTQDQEVLSSLDLSHNELTQLDPGWFEGLRLDLKTLNLSHNLLTELNDELSCLEEVSHINLSYNRIRKLNDQSFFNFRRALIELDLSHNDIHDVSPTLFSDMVNLRTLHLNHNHINEMPPLLFDGISGLHNLFLQYNNIDSLKQDNFTDLENIEHLDLSHNNISLLGDYTFYHLETMKILDLSHNEIEALPKDLISIGILDQIHLQGNPLHCDCGIKLL</sequence>
<dbReference type="SMART" id="SM00369">
    <property type="entry name" value="LRR_TYP"/>
    <property type="match status" value="12"/>
</dbReference>
<dbReference type="SUPFAM" id="SSF52058">
    <property type="entry name" value="L domain-like"/>
    <property type="match status" value="2"/>
</dbReference>
<accession>R7UY15</accession>
<reference evidence="4 6" key="2">
    <citation type="journal article" date="2013" name="Nature">
        <title>Insights into bilaterian evolution from three spiralian genomes.</title>
        <authorList>
            <person name="Simakov O."/>
            <person name="Marletaz F."/>
            <person name="Cho S.J."/>
            <person name="Edsinger-Gonzales E."/>
            <person name="Havlak P."/>
            <person name="Hellsten U."/>
            <person name="Kuo D.H."/>
            <person name="Larsson T."/>
            <person name="Lv J."/>
            <person name="Arendt D."/>
            <person name="Savage R."/>
            <person name="Osoegawa K."/>
            <person name="de Jong P."/>
            <person name="Grimwood J."/>
            <person name="Chapman J.A."/>
            <person name="Shapiro H."/>
            <person name="Aerts A."/>
            <person name="Otillar R.P."/>
            <person name="Terry A.Y."/>
            <person name="Boore J.L."/>
            <person name="Grigoriev I.V."/>
            <person name="Lindberg D.R."/>
            <person name="Seaver E.C."/>
            <person name="Weisblat D.A."/>
            <person name="Putnam N.H."/>
            <person name="Rokhsar D.S."/>
        </authorList>
    </citation>
    <scope>NUCLEOTIDE SEQUENCE</scope>
    <source>
        <strain evidence="4 6">I ESC-2004</strain>
    </source>
</reference>
<dbReference type="EMBL" id="AMQN01006791">
    <property type="status" value="NOT_ANNOTATED_CDS"/>
    <property type="molecule type" value="Genomic_DNA"/>
</dbReference>
<dbReference type="GO" id="GO:0005886">
    <property type="term" value="C:plasma membrane"/>
    <property type="evidence" value="ECO:0007669"/>
    <property type="project" value="TreeGrafter"/>
</dbReference>
<evidence type="ECO:0000313" key="5">
    <source>
        <dbReference type="EnsemblMetazoa" id="CapteP106568"/>
    </source>
</evidence>
<keyword evidence="6" id="KW-1185">Reference proteome</keyword>
<dbReference type="OrthoDB" id="1055097at2759"/>
<dbReference type="Proteomes" id="UP000014760">
    <property type="component" value="Unassembled WGS sequence"/>
</dbReference>
<dbReference type="InterPro" id="IPR032675">
    <property type="entry name" value="LRR_dom_sf"/>
</dbReference>
<reference evidence="5" key="3">
    <citation type="submission" date="2015-06" db="UniProtKB">
        <authorList>
            <consortium name="EnsemblMetazoa"/>
        </authorList>
    </citation>
    <scope>IDENTIFICATION</scope>
</reference>
<dbReference type="Pfam" id="PF13516">
    <property type="entry name" value="LRR_6"/>
    <property type="match status" value="2"/>
</dbReference>
<dbReference type="HOGENOM" id="CLU_000288_18_6_1"/>
<evidence type="ECO:0000256" key="3">
    <source>
        <dbReference type="ARBA" id="ARBA00022737"/>
    </source>
</evidence>
<dbReference type="Pfam" id="PF13855">
    <property type="entry name" value="LRR_8"/>
    <property type="match status" value="3"/>
</dbReference>